<dbReference type="GO" id="GO:0004042">
    <property type="term" value="F:L-glutamate N-acetyltransferase activity"/>
    <property type="evidence" value="ECO:0007669"/>
    <property type="project" value="UniProtKB-UniRule"/>
</dbReference>
<keyword evidence="10" id="KW-1185">Reference proteome</keyword>
<evidence type="ECO:0000313" key="10">
    <source>
        <dbReference type="Proteomes" id="UP000186469"/>
    </source>
</evidence>
<gene>
    <name evidence="8" type="primary">argJ</name>
    <name evidence="9" type="ORF">SAMN02745728_01767</name>
</gene>
<feature type="binding site" evidence="8">
    <location>
        <position position="147"/>
    </location>
    <ligand>
        <name>substrate</name>
    </ligand>
</feature>
<dbReference type="FunFam" id="3.60.70.12:FF:000001">
    <property type="entry name" value="Arginine biosynthesis bifunctional protein ArgJ, chloroplastic"/>
    <property type="match status" value="1"/>
</dbReference>
<keyword evidence="5 8" id="KW-0808">Transferase</keyword>
<comment type="subcellular location">
    <subcellularLocation>
        <location evidence="8">Cytoplasm</location>
    </subcellularLocation>
</comment>
<organism evidence="9 10">
    <name type="scientific">Desulfovibrio litoralis DSM 11393</name>
    <dbReference type="NCBI Taxonomy" id="1121455"/>
    <lineage>
        <taxon>Bacteria</taxon>
        <taxon>Pseudomonadati</taxon>
        <taxon>Thermodesulfobacteriota</taxon>
        <taxon>Desulfovibrionia</taxon>
        <taxon>Desulfovibrionales</taxon>
        <taxon>Desulfovibrionaceae</taxon>
        <taxon>Desulfovibrio</taxon>
    </lineage>
</organism>
<feature type="site" description="Involved in the stabilization of negative charge on the oxyanion by the formation of the oxyanion hole" evidence="8">
    <location>
        <position position="110"/>
    </location>
</feature>
<feature type="binding site" evidence="8">
    <location>
        <position position="184"/>
    </location>
    <ligand>
        <name>substrate</name>
    </ligand>
</feature>
<dbReference type="GO" id="GO:0006592">
    <property type="term" value="P:ornithine biosynthetic process"/>
    <property type="evidence" value="ECO:0007669"/>
    <property type="project" value="TreeGrafter"/>
</dbReference>
<comment type="catalytic activity">
    <reaction evidence="8">
        <text>N(2)-acetyl-L-ornithine + L-glutamate = N-acetyl-L-glutamate + L-ornithine</text>
        <dbReference type="Rhea" id="RHEA:15349"/>
        <dbReference type="ChEBI" id="CHEBI:29985"/>
        <dbReference type="ChEBI" id="CHEBI:44337"/>
        <dbReference type="ChEBI" id="CHEBI:46911"/>
        <dbReference type="ChEBI" id="CHEBI:57805"/>
        <dbReference type="EC" id="2.3.1.35"/>
    </reaction>
</comment>
<proteinExistence type="inferred from homology"/>
<dbReference type="STRING" id="1121455.SAMN02745728_01767"/>
<evidence type="ECO:0000256" key="2">
    <source>
        <dbReference type="ARBA" id="ARBA00011475"/>
    </source>
</evidence>
<keyword evidence="4 8" id="KW-0028">Amino-acid biosynthesis</keyword>
<dbReference type="GO" id="GO:0005737">
    <property type="term" value="C:cytoplasm"/>
    <property type="evidence" value="ECO:0007669"/>
    <property type="project" value="UniProtKB-SubCell"/>
</dbReference>
<dbReference type="Gene3D" id="3.10.20.340">
    <property type="entry name" value="ArgJ beta chain, C-terminal domain"/>
    <property type="match status" value="1"/>
</dbReference>
<evidence type="ECO:0000256" key="8">
    <source>
        <dbReference type="HAMAP-Rule" id="MF_01106"/>
    </source>
</evidence>
<keyword evidence="7 8" id="KW-0012">Acyltransferase</keyword>
<keyword evidence="6 8" id="KW-0068">Autocatalytic cleavage</keyword>
<dbReference type="NCBIfam" id="NF003802">
    <property type="entry name" value="PRK05388.1"/>
    <property type="match status" value="1"/>
</dbReference>
<dbReference type="CDD" id="cd02152">
    <property type="entry name" value="OAT"/>
    <property type="match status" value="1"/>
</dbReference>
<dbReference type="HAMAP" id="MF_01106">
    <property type="entry name" value="ArgJ"/>
    <property type="match status" value="1"/>
</dbReference>
<feature type="binding site" evidence="8">
    <location>
        <position position="173"/>
    </location>
    <ligand>
        <name>substrate</name>
    </ligand>
</feature>
<dbReference type="Gene3D" id="3.60.70.12">
    <property type="entry name" value="L-amino peptidase D-ALA esterase/amidase"/>
    <property type="match status" value="1"/>
</dbReference>
<dbReference type="PANTHER" id="PTHR23100">
    <property type="entry name" value="ARGININE BIOSYNTHESIS BIFUNCTIONAL PROTEIN ARGJ"/>
    <property type="match status" value="1"/>
</dbReference>
<dbReference type="InterPro" id="IPR042195">
    <property type="entry name" value="ArgJ_beta_C"/>
</dbReference>
<evidence type="ECO:0000256" key="6">
    <source>
        <dbReference type="ARBA" id="ARBA00022813"/>
    </source>
</evidence>
<feature type="binding site" evidence="8">
    <location>
        <position position="395"/>
    </location>
    <ligand>
        <name>substrate</name>
    </ligand>
</feature>
<dbReference type="AlphaFoldDB" id="A0A1M7TA90"/>
<comment type="catalytic activity">
    <reaction evidence="8">
        <text>L-glutamate + acetyl-CoA = N-acetyl-L-glutamate + CoA + H(+)</text>
        <dbReference type="Rhea" id="RHEA:24292"/>
        <dbReference type="ChEBI" id="CHEBI:15378"/>
        <dbReference type="ChEBI" id="CHEBI:29985"/>
        <dbReference type="ChEBI" id="CHEBI:44337"/>
        <dbReference type="ChEBI" id="CHEBI:57287"/>
        <dbReference type="ChEBI" id="CHEBI:57288"/>
        <dbReference type="EC" id="2.3.1.1"/>
    </reaction>
</comment>
<feature type="active site" description="Nucleophile" evidence="8">
    <location>
        <position position="184"/>
    </location>
</feature>
<feature type="site" description="Cleavage; by autolysis" evidence="8">
    <location>
        <begin position="183"/>
        <end position="184"/>
    </location>
</feature>
<evidence type="ECO:0000256" key="4">
    <source>
        <dbReference type="ARBA" id="ARBA00022605"/>
    </source>
</evidence>
<dbReference type="OrthoDB" id="9804242at2"/>
<feature type="binding site" evidence="8">
    <location>
        <position position="267"/>
    </location>
    <ligand>
        <name>substrate</name>
    </ligand>
</feature>
<evidence type="ECO:0000256" key="7">
    <source>
        <dbReference type="ARBA" id="ARBA00023315"/>
    </source>
</evidence>
<comment type="pathway">
    <text evidence="8">Amino-acid biosynthesis; L-arginine biosynthesis; L-ornithine and N-acetyl-L-glutamate from L-glutamate and N(2)-acetyl-L-ornithine (cyclic): step 1/1.</text>
</comment>
<evidence type="ECO:0000256" key="3">
    <source>
        <dbReference type="ARBA" id="ARBA00022571"/>
    </source>
</evidence>
<feature type="chain" id="PRO_5023568851" description="Arginine biosynthesis bifunctional protein ArgJ beta chain" evidence="8">
    <location>
        <begin position="184"/>
        <end position="395"/>
    </location>
</feature>
<name>A0A1M7TA90_9BACT</name>
<dbReference type="Pfam" id="PF01960">
    <property type="entry name" value="ArgJ"/>
    <property type="match status" value="1"/>
</dbReference>
<dbReference type="GO" id="GO:0004358">
    <property type="term" value="F:L-glutamate N-acetyltransferase activity, acting on acetyl-L-ornithine as donor"/>
    <property type="evidence" value="ECO:0007669"/>
    <property type="project" value="UniProtKB-UniRule"/>
</dbReference>
<dbReference type="UniPathway" id="UPA00068">
    <property type="reaction ID" value="UER00106"/>
</dbReference>
<dbReference type="PANTHER" id="PTHR23100:SF0">
    <property type="entry name" value="ARGININE BIOSYNTHESIS BIFUNCTIONAL PROTEIN ARGJ, MITOCHONDRIAL"/>
    <property type="match status" value="1"/>
</dbReference>
<dbReference type="Proteomes" id="UP000186469">
    <property type="component" value="Unassembled WGS sequence"/>
</dbReference>
<dbReference type="GO" id="GO:0006526">
    <property type="term" value="P:L-arginine biosynthetic process"/>
    <property type="evidence" value="ECO:0007669"/>
    <property type="project" value="UniProtKB-UniRule"/>
</dbReference>
<comment type="similarity">
    <text evidence="1 8">Belongs to the ArgJ family.</text>
</comment>
<dbReference type="EMBL" id="FRDI01000009">
    <property type="protein sequence ID" value="SHN67604.1"/>
    <property type="molecule type" value="Genomic_DNA"/>
</dbReference>
<comment type="subunit">
    <text evidence="2 8">Heterotetramer of two alpha and two beta chains.</text>
</comment>
<comment type="function">
    <text evidence="8">Catalyzes two activities which are involved in the cyclic version of arginine biosynthesis: the synthesis of N-acetylglutamate from glutamate and acetyl-CoA as the acetyl donor, and of ornithine by transacetylation between N(2)-acetylornithine and glutamate.</text>
</comment>
<feature type="site" description="Involved in the stabilization of negative charge on the oxyanion by the formation of the oxyanion hole" evidence="8">
    <location>
        <position position="111"/>
    </location>
</feature>
<evidence type="ECO:0000313" key="9">
    <source>
        <dbReference type="EMBL" id="SHN67604.1"/>
    </source>
</evidence>
<dbReference type="NCBIfam" id="TIGR00120">
    <property type="entry name" value="ArgJ"/>
    <property type="match status" value="1"/>
</dbReference>
<dbReference type="InterPro" id="IPR016117">
    <property type="entry name" value="ArgJ-like_dom_sf"/>
</dbReference>
<keyword evidence="8" id="KW-0511">Multifunctional enzyme</keyword>
<keyword evidence="8" id="KW-0963">Cytoplasm</keyword>
<feature type="binding site" evidence="8">
    <location>
        <position position="390"/>
    </location>
    <ligand>
        <name>substrate</name>
    </ligand>
</feature>
<keyword evidence="3 8" id="KW-0055">Arginine biosynthesis</keyword>
<comment type="pathway">
    <text evidence="8">Amino-acid biosynthesis; L-arginine biosynthesis; N(2)-acetyl-L-ornithine from L-glutamate: step 1/4.</text>
</comment>
<dbReference type="InterPro" id="IPR002813">
    <property type="entry name" value="Arg_biosynth_ArgJ"/>
</dbReference>
<feature type="chain" id="PRO_5023568852" description="Arginine biosynthesis bifunctional protein ArgJ alpha chain" evidence="8">
    <location>
        <begin position="1"/>
        <end position="183"/>
    </location>
</feature>
<dbReference type="EC" id="2.3.1.35" evidence="8"/>
<protein>
    <recommendedName>
        <fullName evidence="8">Arginine biosynthesis bifunctional protein ArgJ</fullName>
    </recommendedName>
    <domain>
        <recommendedName>
            <fullName evidence="8">Glutamate N-acetyltransferase</fullName>
            <ecNumber evidence="8">2.3.1.35</ecNumber>
        </recommendedName>
        <alternativeName>
            <fullName evidence="8">Ornithine acetyltransferase</fullName>
            <shortName evidence="8">OATase</shortName>
        </alternativeName>
        <alternativeName>
            <fullName evidence="8">Ornithine transacetylase</fullName>
        </alternativeName>
    </domain>
    <domain>
        <recommendedName>
            <fullName evidence="8">Amino-acid acetyltransferase</fullName>
            <ecNumber evidence="8">2.3.1.1</ecNumber>
        </recommendedName>
        <alternativeName>
            <fullName evidence="8">N-acetylglutamate synthase</fullName>
            <shortName evidence="8">AGSase</shortName>
        </alternativeName>
    </domain>
    <component>
        <recommendedName>
            <fullName evidence="8">Arginine biosynthesis bifunctional protein ArgJ alpha chain</fullName>
        </recommendedName>
    </component>
    <component>
        <recommendedName>
            <fullName evidence="8">Arginine biosynthesis bifunctional protein ArgJ beta chain</fullName>
        </recommendedName>
    </component>
</protein>
<evidence type="ECO:0000256" key="1">
    <source>
        <dbReference type="ARBA" id="ARBA00006774"/>
    </source>
</evidence>
<sequence length="395" mass="42673">MNKTPTPKGFKFAVHKAYFRKGERNDLALVVSEYPAQVSALFTANLFPAAPVLVAKEYLALNQSVRAVIVNTGSANACTGQEGIDNCKKSTQLIAENLGIKASEVLPASTGVIGLQMDMPGWEKAAPLICQKLGTAELEDFAEATMTTDAFPKFAGMNLKLKNGTVCLAGVAKGAGMICPNMATMLSTVLCDAQIDKKDWDLIFKQAVDQSFNRVSVDGDTSTNDTIYSLVNGASGVKPEKDELELLQNALTKILKELAYLLVKDGEGATKVLFIKVSGTKDNAEAEKVARTVGHSQLVKTAMYGKDANWGRIVAAAGRSGVNFDPNALRLVFCGVELFKNSQPTKLDFDSLLKKPLEETDLMIELFLGDGDGHYELLASDLTHRYIDINADYRS</sequence>
<reference evidence="9 10" key="1">
    <citation type="submission" date="2016-12" db="EMBL/GenBank/DDBJ databases">
        <authorList>
            <person name="Song W.-J."/>
            <person name="Kurnit D.M."/>
        </authorList>
    </citation>
    <scope>NUCLEOTIDE SEQUENCE [LARGE SCALE GENOMIC DNA]</scope>
    <source>
        <strain evidence="9 10">DSM 11393</strain>
    </source>
</reference>
<dbReference type="SUPFAM" id="SSF56266">
    <property type="entry name" value="DmpA/ArgJ-like"/>
    <property type="match status" value="1"/>
</dbReference>
<dbReference type="RefSeq" id="WP_072697458.1">
    <property type="nucleotide sequence ID" value="NZ_FRDI01000009.1"/>
</dbReference>
<dbReference type="EC" id="2.3.1.1" evidence="8"/>
<evidence type="ECO:0000256" key="5">
    <source>
        <dbReference type="ARBA" id="ARBA00022679"/>
    </source>
</evidence>
<accession>A0A1M7TA90</accession>